<name>A0ABR1NMD7_DIAER</name>
<feature type="domain" description="Gfo/Idh/MocA-like oxidoreductase C-terminal" evidence="4">
    <location>
        <begin position="140"/>
        <end position="369"/>
    </location>
</feature>
<dbReference type="Pfam" id="PF01408">
    <property type="entry name" value="GFO_IDH_MocA"/>
    <property type="match status" value="1"/>
</dbReference>
<organism evidence="5 6">
    <name type="scientific">Diaporthe eres</name>
    <name type="common">Phomopsis oblonga</name>
    <dbReference type="NCBI Taxonomy" id="83184"/>
    <lineage>
        <taxon>Eukaryota</taxon>
        <taxon>Fungi</taxon>
        <taxon>Dikarya</taxon>
        <taxon>Ascomycota</taxon>
        <taxon>Pezizomycotina</taxon>
        <taxon>Sordariomycetes</taxon>
        <taxon>Sordariomycetidae</taxon>
        <taxon>Diaporthales</taxon>
        <taxon>Diaporthaceae</taxon>
        <taxon>Diaporthe</taxon>
        <taxon>Diaporthe eres species complex</taxon>
    </lineage>
</organism>
<evidence type="ECO:0000259" key="4">
    <source>
        <dbReference type="Pfam" id="PF02894"/>
    </source>
</evidence>
<evidence type="ECO:0000259" key="3">
    <source>
        <dbReference type="Pfam" id="PF01408"/>
    </source>
</evidence>
<dbReference type="InterPro" id="IPR000683">
    <property type="entry name" value="Gfo/Idh/MocA-like_OxRdtase_N"/>
</dbReference>
<dbReference type="SUPFAM" id="SSF51735">
    <property type="entry name" value="NAD(P)-binding Rossmann-fold domains"/>
    <property type="match status" value="1"/>
</dbReference>
<protein>
    <recommendedName>
        <fullName evidence="7">Oxidoreductase</fullName>
    </recommendedName>
</protein>
<evidence type="ECO:0000256" key="1">
    <source>
        <dbReference type="ARBA" id="ARBA00010928"/>
    </source>
</evidence>
<evidence type="ECO:0000313" key="5">
    <source>
        <dbReference type="EMBL" id="KAK7706918.1"/>
    </source>
</evidence>
<dbReference type="InterPro" id="IPR051317">
    <property type="entry name" value="Gfo/Idh/MocA_oxidoreduct"/>
</dbReference>
<dbReference type="PANTHER" id="PTHR43708:SF5">
    <property type="entry name" value="CONSERVED EXPRESSED OXIDOREDUCTASE (EUROFUNG)-RELATED"/>
    <property type="match status" value="1"/>
</dbReference>
<sequence length="370" mass="40875">MADKVFNVSVIGYGLSAKVFHIPFVAATKNLKLHSILQRKPSEGNSAPEDHPEVKHYTSFDSLLQDSEIDLVVLSTPPNTHFEQAKQVIESGKHVLVEKPFVPTSAEAEELAKLAKEKNKLLCVYQNRRWDADFLTVQHLLQEGKLGRVYEFDTHFDRYKPDAPTNWKSTLTMADGNGAIYDLGTHLLDQVFVLFGKPTAAYGRFINQREGRLVSGVGGVENEPDSIYATLSYADKGLLVHVRIGVLSAESKQPRFWVRGSKGSYHKTGLDAQEPQLKAGMRIGDAGFGVDGAAYNGTLEVVQEDGEVQDFTFPNVEPQTYLRFYEILAKALASGRQEDLPVPAQEAAEVLKIVEAIQESARTGKEVSVA</sequence>
<dbReference type="SUPFAM" id="SSF55347">
    <property type="entry name" value="Glyceraldehyde-3-phosphate dehydrogenase-like, C-terminal domain"/>
    <property type="match status" value="1"/>
</dbReference>
<reference evidence="5 6" key="1">
    <citation type="submission" date="2024-02" db="EMBL/GenBank/DDBJ databases">
        <title>De novo assembly and annotation of 12 fungi associated with fruit tree decline syndrome in Ontario, Canada.</title>
        <authorList>
            <person name="Sulman M."/>
            <person name="Ellouze W."/>
            <person name="Ilyukhin E."/>
        </authorList>
    </citation>
    <scope>NUCLEOTIDE SEQUENCE [LARGE SCALE GENOMIC DNA]</scope>
    <source>
        <strain evidence="5 6">M169</strain>
    </source>
</reference>
<accession>A0ABR1NMD7</accession>
<comment type="caution">
    <text evidence="5">The sequence shown here is derived from an EMBL/GenBank/DDBJ whole genome shotgun (WGS) entry which is preliminary data.</text>
</comment>
<dbReference type="PANTHER" id="PTHR43708">
    <property type="entry name" value="CONSERVED EXPRESSED OXIDOREDUCTASE (EUROFUNG)"/>
    <property type="match status" value="1"/>
</dbReference>
<dbReference type="InterPro" id="IPR004104">
    <property type="entry name" value="Gfo/Idh/MocA-like_OxRdtase_C"/>
</dbReference>
<dbReference type="Gene3D" id="3.40.50.720">
    <property type="entry name" value="NAD(P)-binding Rossmann-like Domain"/>
    <property type="match status" value="1"/>
</dbReference>
<dbReference type="InterPro" id="IPR036291">
    <property type="entry name" value="NAD(P)-bd_dom_sf"/>
</dbReference>
<dbReference type="Pfam" id="PF02894">
    <property type="entry name" value="GFO_IDH_MocA_C"/>
    <property type="match status" value="1"/>
</dbReference>
<evidence type="ECO:0000313" key="6">
    <source>
        <dbReference type="Proteomes" id="UP001430848"/>
    </source>
</evidence>
<dbReference type="Gene3D" id="3.30.360.10">
    <property type="entry name" value="Dihydrodipicolinate Reductase, domain 2"/>
    <property type="match status" value="1"/>
</dbReference>
<comment type="similarity">
    <text evidence="1">Belongs to the Gfo/Idh/MocA family.</text>
</comment>
<dbReference type="EMBL" id="JAKNSF020000207">
    <property type="protein sequence ID" value="KAK7706918.1"/>
    <property type="molecule type" value="Genomic_DNA"/>
</dbReference>
<evidence type="ECO:0008006" key="7">
    <source>
        <dbReference type="Google" id="ProtNLM"/>
    </source>
</evidence>
<gene>
    <name evidence="5" type="ORF">SLS63_013833</name>
</gene>
<keyword evidence="2" id="KW-0560">Oxidoreductase</keyword>
<dbReference type="Proteomes" id="UP001430848">
    <property type="component" value="Unassembled WGS sequence"/>
</dbReference>
<feature type="domain" description="Gfo/Idh/MocA-like oxidoreductase N-terminal" evidence="3">
    <location>
        <begin position="6"/>
        <end position="125"/>
    </location>
</feature>
<proteinExistence type="inferred from homology"/>
<evidence type="ECO:0000256" key="2">
    <source>
        <dbReference type="ARBA" id="ARBA00023002"/>
    </source>
</evidence>
<keyword evidence="6" id="KW-1185">Reference proteome</keyword>